<gene>
    <name evidence="4" type="ORF">ACFQMJ_32285</name>
</gene>
<dbReference type="SUPFAM" id="SSF55729">
    <property type="entry name" value="Acyl-CoA N-acyltransferases (Nat)"/>
    <property type="match status" value="1"/>
</dbReference>
<evidence type="ECO:0000259" key="3">
    <source>
        <dbReference type="PROSITE" id="PS51186"/>
    </source>
</evidence>
<proteinExistence type="predicted"/>
<dbReference type="RefSeq" id="WP_378107770.1">
    <property type="nucleotide sequence ID" value="NZ_JBHSUP010000026.1"/>
</dbReference>
<dbReference type="PROSITE" id="PS51186">
    <property type="entry name" value="GNAT"/>
    <property type="match status" value="1"/>
</dbReference>
<keyword evidence="1 4" id="KW-0808">Transferase</keyword>
<dbReference type="InterPro" id="IPR000182">
    <property type="entry name" value="GNAT_dom"/>
</dbReference>
<dbReference type="InterPro" id="IPR050832">
    <property type="entry name" value="Bact_Acetyltransf"/>
</dbReference>
<feature type="domain" description="N-acetyltransferase" evidence="3">
    <location>
        <begin position="22"/>
        <end position="169"/>
    </location>
</feature>
<evidence type="ECO:0000256" key="1">
    <source>
        <dbReference type="ARBA" id="ARBA00022679"/>
    </source>
</evidence>
<dbReference type="InterPro" id="IPR016181">
    <property type="entry name" value="Acyl_CoA_acyltransferase"/>
</dbReference>
<name>A0ABW2FMC2_9BACL</name>
<dbReference type="PANTHER" id="PTHR43877">
    <property type="entry name" value="AMINOALKYLPHOSPHONATE N-ACETYLTRANSFERASE-RELATED-RELATED"/>
    <property type="match status" value="1"/>
</dbReference>
<dbReference type="EMBL" id="JBHTAI010000031">
    <property type="protein sequence ID" value="MFC7153226.1"/>
    <property type="molecule type" value="Genomic_DNA"/>
</dbReference>
<dbReference type="Proteomes" id="UP001596378">
    <property type="component" value="Unassembled WGS sequence"/>
</dbReference>
<comment type="caution">
    <text evidence="4">The sequence shown here is derived from an EMBL/GenBank/DDBJ whole genome shotgun (WGS) entry which is preliminary data.</text>
</comment>
<dbReference type="Pfam" id="PF00583">
    <property type="entry name" value="Acetyltransf_1"/>
    <property type="match status" value="1"/>
</dbReference>
<organism evidence="4 5">
    <name type="scientific">Cohnella cellulosilytica</name>
    <dbReference type="NCBI Taxonomy" id="986710"/>
    <lineage>
        <taxon>Bacteria</taxon>
        <taxon>Bacillati</taxon>
        <taxon>Bacillota</taxon>
        <taxon>Bacilli</taxon>
        <taxon>Bacillales</taxon>
        <taxon>Paenibacillaceae</taxon>
        <taxon>Cohnella</taxon>
    </lineage>
</organism>
<dbReference type="GO" id="GO:0016746">
    <property type="term" value="F:acyltransferase activity"/>
    <property type="evidence" value="ECO:0007669"/>
    <property type="project" value="UniProtKB-KW"/>
</dbReference>
<accession>A0ABW2FMC2</accession>
<reference evidence="5" key="1">
    <citation type="journal article" date="2019" name="Int. J. Syst. Evol. Microbiol.">
        <title>The Global Catalogue of Microorganisms (GCM) 10K type strain sequencing project: providing services to taxonomists for standard genome sequencing and annotation.</title>
        <authorList>
            <consortium name="The Broad Institute Genomics Platform"/>
            <consortium name="The Broad Institute Genome Sequencing Center for Infectious Disease"/>
            <person name="Wu L."/>
            <person name="Ma J."/>
        </authorList>
    </citation>
    <scope>NUCLEOTIDE SEQUENCE [LARGE SCALE GENOMIC DNA]</scope>
    <source>
        <strain evidence="5">KCTC 12907</strain>
    </source>
</reference>
<evidence type="ECO:0000313" key="4">
    <source>
        <dbReference type="EMBL" id="MFC7153226.1"/>
    </source>
</evidence>
<protein>
    <submittedName>
        <fullName evidence="4">GNAT family N-acetyltransferase</fullName>
        <ecNumber evidence="4">2.3.1.-</ecNumber>
    </submittedName>
</protein>
<evidence type="ECO:0000313" key="5">
    <source>
        <dbReference type="Proteomes" id="UP001596378"/>
    </source>
</evidence>
<dbReference type="EC" id="2.3.1.-" evidence="4"/>
<evidence type="ECO:0000256" key="2">
    <source>
        <dbReference type="ARBA" id="ARBA00023315"/>
    </source>
</evidence>
<dbReference type="Gene3D" id="3.40.630.30">
    <property type="match status" value="1"/>
</dbReference>
<keyword evidence="5" id="KW-1185">Reference proteome</keyword>
<keyword evidence="2 4" id="KW-0012">Acyltransferase</keyword>
<sequence length="169" mass="19490">MSQEQAAKLKEIDRSEHIDLIYEMRDGKLAEISANHECPNWNEESVTELKERFLHELRNGGFAIGAFDGDRLVGFGVLAHKFRGKQHDRLQVDLMYVSRSRRRRGIGTRIMEELSAEARRRGASYLYISSTETRSAVSFYTSAGSQIADEIDEELFNKEPLDIHMIRRL</sequence>